<proteinExistence type="predicted"/>
<gene>
    <name evidence="1" type="ORF">BGZ96_005224</name>
</gene>
<dbReference type="EMBL" id="JAAAIM010002430">
    <property type="protein sequence ID" value="KAG0272709.1"/>
    <property type="molecule type" value="Genomic_DNA"/>
</dbReference>
<feature type="non-terminal residue" evidence="1">
    <location>
        <position position="129"/>
    </location>
</feature>
<sequence>RDRWDNFKTVAIKKIPLAALTDSFSLTKDYEVPQEEIDYFVSWIVDHYGDHNESLVLPINEESSNFAFNENNTINNTNINDSNSSDVSHGPIMFPRVQQRRSSINKENTRGLEQMVKSLGCFRNDTELW</sequence>
<reference evidence="1 2" key="1">
    <citation type="journal article" date="2020" name="Fungal Divers.">
        <title>Resolving the Mortierellaceae phylogeny through synthesis of multi-gene phylogenetics and phylogenomics.</title>
        <authorList>
            <person name="Vandepol N."/>
            <person name="Liber J."/>
            <person name="Desiro A."/>
            <person name="Na H."/>
            <person name="Kennedy M."/>
            <person name="Barry K."/>
            <person name="Grigoriev I.V."/>
            <person name="Miller A.N."/>
            <person name="O'Donnell K."/>
            <person name="Stajich J.E."/>
            <person name="Bonito G."/>
        </authorList>
    </citation>
    <scope>NUCLEOTIDE SEQUENCE [LARGE SCALE GENOMIC DNA]</scope>
    <source>
        <strain evidence="1 2">AD045</strain>
    </source>
</reference>
<keyword evidence="2" id="KW-1185">Reference proteome</keyword>
<evidence type="ECO:0000313" key="1">
    <source>
        <dbReference type="EMBL" id="KAG0272709.1"/>
    </source>
</evidence>
<dbReference type="Proteomes" id="UP001194696">
    <property type="component" value="Unassembled WGS sequence"/>
</dbReference>
<accession>A0ABQ7JHP6</accession>
<organism evidence="1 2">
    <name type="scientific">Linnemannia gamsii</name>
    <dbReference type="NCBI Taxonomy" id="64522"/>
    <lineage>
        <taxon>Eukaryota</taxon>
        <taxon>Fungi</taxon>
        <taxon>Fungi incertae sedis</taxon>
        <taxon>Mucoromycota</taxon>
        <taxon>Mortierellomycotina</taxon>
        <taxon>Mortierellomycetes</taxon>
        <taxon>Mortierellales</taxon>
        <taxon>Mortierellaceae</taxon>
        <taxon>Linnemannia</taxon>
    </lineage>
</organism>
<name>A0ABQ7JHP6_9FUNG</name>
<comment type="caution">
    <text evidence="1">The sequence shown here is derived from an EMBL/GenBank/DDBJ whole genome shotgun (WGS) entry which is preliminary data.</text>
</comment>
<protein>
    <submittedName>
        <fullName evidence="1">Uncharacterized protein</fullName>
    </submittedName>
</protein>
<feature type="non-terminal residue" evidence="1">
    <location>
        <position position="1"/>
    </location>
</feature>
<evidence type="ECO:0000313" key="2">
    <source>
        <dbReference type="Proteomes" id="UP001194696"/>
    </source>
</evidence>